<sequence length="661" mass="74312">MNNSKLTAISLSTVILLGYTQPVQALNTTSEATISSGSIAENLNDKEKITVSKDTTAPAQFQITKNNWDGAPNYIISMQLWYGTNGDVWKLYENGALLSEIPLVNNSPNAQSAQYTFTDKPNDTYVYTAELVNSVGVTKGKTSVTHEVTKNEKPINIELPTSASGEPAVGYKILQETDSTFEWAVFIANPNKGYIWEGKEFSAWGLNFDTDHEITSVSNCSSFKQEGKKVTIDLKQDERLFPYSTTRVFKVKGNKKNITNPTNFKPNIFRGNLTYPKYQGLPTSWEKTKSNLNENDLIANKADYYKTTVEGKTGNMLMYSKPAHATQIQLGLPNKMPVPVNGVKGLKIWMPSEYLAMGIGTGTEFFGLNPNFMIGLSIKENFTCGLAPIESGYNENITTIDGKNWSWPIQKKHTDGPFQQEKGNFNEIKKQYPDYLADTAEHEKYVTLKTGDPDDPSYVHSAMSSYMSLTMTRELLYAIPNNKFDEFLAGSKDPWAEFVLVDNAYNRGVYGLLQRNLFTTHRNQAMNTTDLNKEFDLGGFASHIETIKSVITEMDNETNTVYDAKITWPMMENYLNELRLYYGNGTPSDSEWIAMKTDVKRSFDILSKHWGSDTISYRYDFLTLLRVAEEYLPKNKQPAPSSSSWIEQINSANNQAATSPK</sequence>
<protein>
    <recommendedName>
        <fullName evidence="5">Chitinase A N-terminal domain-containing protein</fullName>
    </recommendedName>
</protein>
<dbReference type="STRING" id="94869.SAMN04488529_11148"/>
<feature type="signal peptide" evidence="2">
    <location>
        <begin position="1"/>
        <end position="25"/>
    </location>
</feature>
<name>A0A1H0UL10_9CLOT</name>
<proteinExistence type="predicted"/>
<dbReference type="Proteomes" id="UP000198597">
    <property type="component" value="Unassembled WGS sequence"/>
</dbReference>
<dbReference type="InterPro" id="IPR014756">
    <property type="entry name" value="Ig_E-set"/>
</dbReference>
<dbReference type="SUPFAM" id="SSF81296">
    <property type="entry name" value="E set domains"/>
    <property type="match status" value="1"/>
</dbReference>
<evidence type="ECO:0000256" key="2">
    <source>
        <dbReference type="SAM" id="SignalP"/>
    </source>
</evidence>
<feature type="chain" id="PRO_5043321430" description="Chitinase A N-terminal domain-containing protein" evidence="2">
    <location>
        <begin position="26"/>
        <end position="661"/>
    </location>
</feature>
<evidence type="ECO:0000256" key="1">
    <source>
        <dbReference type="SAM" id="MobiDB-lite"/>
    </source>
</evidence>
<dbReference type="AlphaFoldDB" id="A0A1H0UL10"/>
<keyword evidence="2" id="KW-0732">Signal</keyword>
<dbReference type="Gene3D" id="2.60.40.10">
    <property type="entry name" value="Immunoglobulins"/>
    <property type="match status" value="1"/>
</dbReference>
<evidence type="ECO:0000313" key="4">
    <source>
        <dbReference type="Proteomes" id="UP000198597"/>
    </source>
</evidence>
<dbReference type="OrthoDB" id="9802318at2"/>
<evidence type="ECO:0008006" key="5">
    <source>
        <dbReference type="Google" id="ProtNLM"/>
    </source>
</evidence>
<accession>A0A1H0UL10</accession>
<feature type="region of interest" description="Disordered" evidence="1">
    <location>
        <begin position="635"/>
        <end position="661"/>
    </location>
</feature>
<dbReference type="RefSeq" id="WP_089971592.1">
    <property type="nucleotide sequence ID" value="NZ_FNJM01000011.1"/>
</dbReference>
<organism evidence="3 4">
    <name type="scientific">Clostridium gasigenes</name>
    <dbReference type="NCBI Taxonomy" id="94869"/>
    <lineage>
        <taxon>Bacteria</taxon>
        <taxon>Bacillati</taxon>
        <taxon>Bacillota</taxon>
        <taxon>Clostridia</taxon>
        <taxon>Eubacteriales</taxon>
        <taxon>Clostridiaceae</taxon>
        <taxon>Clostridium</taxon>
    </lineage>
</organism>
<keyword evidence="4" id="KW-1185">Reference proteome</keyword>
<reference evidence="3 4" key="1">
    <citation type="submission" date="2016-10" db="EMBL/GenBank/DDBJ databases">
        <authorList>
            <person name="de Groot N.N."/>
        </authorList>
    </citation>
    <scope>NUCLEOTIDE SEQUENCE [LARGE SCALE GENOMIC DNA]</scope>
    <source>
        <strain evidence="3 4">DSM 12272</strain>
    </source>
</reference>
<dbReference type="EMBL" id="FNJM01000011">
    <property type="protein sequence ID" value="SDP66638.1"/>
    <property type="molecule type" value="Genomic_DNA"/>
</dbReference>
<dbReference type="InterPro" id="IPR013783">
    <property type="entry name" value="Ig-like_fold"/>
</dbReference>
<feature type="compositionally biased region" description="Polar residues" evidence="1">
    <location>
        <begin position="638"/>
        <end position="661"/>
    </location>
</feature>
<gene>
    <name evidence="3" type="ORF">SAMN04488529_11148</name>
</gene>
<evidence type="ECO:0000313" key="3">
    <source>
        <dbReference type="EMBL" id="SDP66638.1"/>
    </source>
</evidence>